<evidence type="ECO:0000256" key="11">
    <source>
        <dbReference type="SAM" id="MobiDB-lite"/>
    </source>
</evidence>
<dbReference type="VEuPathDB" id="FungiDB:Malapachy_0059"/>
<evidence type="ECO:0000259" key="12">
    <source>
        <dbReference type="Pfam" id="PF12706"/>
    </source>
</evidence>
<comment type="catalytic activity">
    <reaction evidence="1">
        <text>Endonucleolytic cleavage of RNA, removing extra 3' nucleotides from tRNA precursor, generating 3' termini of tRNAs. A 3'-hydroxy group is left at the tRNA terminus and a 5'-phosphoryl group is left at the trailer molecule.</text>
        <dbReference type="EC" id="3.1.26.11"/>
    </reaction>
</comment>
<dbReference type="AlphaFoldDB" id="A0A0M9VNP9"/>
<dbReference type="SUPFAM" id="SSF56281">
    <property type="entry name" value="Metallo-hydrolase/oxidoreductase"/>
    <property type="match status" value="2"/>
</dbReference>
<dbReference type="EC" id="3.1.26.11" evidence="4"/>
<keyword evidence="7" id="KW-0479">Metal-binding</keyword>
<dbReference type="GO" id="GO:0042781">
    <property type="term" value="F:3'-tRNA processing endoribonuclease activity"/>
    <property type="evidence" value="ECO:0007669"/>
    <property type="project" value="UniProtKB-EC"/>
</dbReference>
<dbReference type="PANTHER" id="PTHR12553:SF49">
    <property type="entry name" value="ZINC PHOSPHODIESTERASE ELAC PROTEIN 2"/>
    <property type="match status" value="1"/>
</dbReference>
<evidence type="ECO:0000256" key="3">
    <source>
        <dbReference type="ARBA" id="ARBA00007823"/>
    </source>
</evidence>
<evidence type="ECO:0000256" key="6">
    <source>
        <dbReference type="ARBA" id="ARBA00022722"/>
    </source>
</evidence>
<dbReference type="Pfam" id="PF12706">
    <property type="entry name" value="Lactamase_B_2"/>
    <property type="match status" value="1"/>
</dbReference>
<keyword evidence="5" id="KW-0819">tRNA processing</keyword>
<keyword evidence="8" id="KW-0255">Endonuclease</keyword>
<dbReference type="InterPro" id="IPR036866">
    <property type="entry name" value="RibonucZ/Hydroxyglut_hydro"/>
</dbReference>
<dbReference type="Proteomes" id="UP000037751">
    <property type="component" value="Unassembled WGS sequence"/>
</dbReference>
<evidence type="ECO:0000313" key="15">
    <source>
        <dbReference type="Proteomes" id="UP000037751"/>
    </source>
</evidence>
<comment type="caution">
    <text evidence="14">The sequence shown here is derived from an EMBL/GenBank/DDBJ whole genome shotgun (WGS) entry which is preliminary data.</text>
</comment>
<feature type="compositionally biased region" description="Polar residues" evidence="11">
    <location>
        <begin position="848"/>
        <end position="857"/>
    </location>
</feature>
<dbReference type="GO" id="GO:0046872">
    <property type="term" value="F:metal ion binding"/>
    <property type="evidence" value="ECO:0007669"/>
    <property type="project" value="UniProtKB-KW"/>
</dbReference>
<evidence type="ECO:0000256" key="1">
    <source>
        <dbReference type="ARBA" id="ARBA00000402"/>
    </source>
</evidence>
<dbReference type="Gene3D" id="3.60.15.10">
    <property type="entry name" value="Ribonuclease Z/Hydroxyacylglutathione hydrolase-like"/>
    <property type="match status" value="2"/>
</dbReference>
<evidence type="ECO:0000256" key="9">
    <source>
        <dbReference type="ARBA" id="ARBA00022801"/>
    </source>
</evidence>
<feature type="domain" description="Metallo-beta-lactamase" evidence="12">
    <location>
        <begin position="551"/>
        <end position="784"/>
    </location>
</feature>
<dbReference type="EMBL" id="LGAV01000006">
    <property type="protein sequence ID" value="KOS13552.1"/>
    <property type="molecule type" value="Genomic_DNA"/>
</dbReference>
<evidence type="ECO:0000259" key="13">
    <source>
        <dbReference type="Pfam" id="PF13691"/>
    </source>
</evidence>
<keyword evidence="6" id="KW-0540">Nuclease</keyword>
<name>A0A0M9VNP9_9BASI</name>
<keyword evidence="9" id="KW-0378">Hydrolase</keyword>
<keyword evidence="15" id="KW-1185">Reference proteome</keyword>
<dbReference type="InterPro" id="IPR047151">
    <property type="entry name" value="RNZ2-like"/>
</dbReference>
<dbReference type="GeneID" id="28726467"/>
<comment type="cofactor">
    <cofactor evidence="2">
        <name>Zn(2+)</name>
        <dbReference type="ChEBI" id="CHEBI:29105"/>
    </cofactor>
</comment>
<feature type="region of interest" description="Disordered" evidence="11">
    <location>
        <begin position="837"/>
        <end position="877"/>
    </location>
</feature>
<feature type="region of interest" description="Disordered" evidence="11">
    <location>
        <begin position="190"/>
        <end position="221"/>
    </location>
</feature>
<dbReference type="GO" id="GO:1990180">
    <property type="term" value="P:mitochondrial tRNA 3'-end processing"/>
    <property type="evidence" value="ECO:0007669"/>
    <property type="project" value="TreeGrafter"/>
</dbReference>
<dbReference type="GO" id="GO:0005739">
    <property type="term" value="C:mitochondrion"/>
    <property type="evidence" value="ECO:0007669"/>
    <property type="project" value="TreeGrafter"/>
</dbReference>
<feature type="domain" description="tRNase Z endonuclease" evidence="13">
    <location>
        <begin position="8"/>
        <end position="68"/>
    </location>
</feature>
<feature type="compositionally biased region" description="Acidic residues" evidence="11">
    <location>
        <begin position="837"/>
        <end position="847"/>
    </location>
</feature>
<dbReference type="RefSeq" id="XP_017991184.1">
    <property type="nucleotide sequence ID" value="XM_018134592.1"/>
</dbReference>
<dbReference type="InterPro" id="IPR001279">
    <property type="entry name" value="Metallo-B-lactamas"/>
</dbReference>
<comment type="similarity">
    <text evidence="3">Belongs to the RNase Z family.</text>
</comment>
<evidence type="ECO:0000256" key="10">
    <source>
        <dbReference type="ARBA" id="ARBA00022833"/>
    </source>
</evidence>
<gene>
    <name evidence="14" type="ORF">Malapachy_0059</name>
</gene>
<dbReference type="PANTHER" id="PTHR12553">
    <property type="entry name" value="ZINC PHOSPHODIESTERASE ELAC PROTEIN 2"/>
    <property type="match status" value="1"/>
</dbReference>
<evidence type="ECO:0000256" key="8">
    <source>
        <dbReference type="ARBA" id="ARBA00022759"/>
    </source>
</evidence>
<proteinExistence type="inferred from homology"/>
<evidence type="ECO:0000256" key="4">
    <source>
        <dbReference type="ARBA" id="ARBA00012477"/>
    </source>
</evidence>
<dbReference type="CDD" id="cd07718">
    <property type="entry name" value="RNaseZ_ELAC1_ELAC2-C-term-like_MBL-fold"/>
    <property type="match status" value="1"/>
</dbReference>
<evidence type="ECO:0000256" key="5">
    <source>
        <dbReference type="ARBA" id="ARBA00022694"/>
    </source>
</evidence>
<reference evidence="14 15" key="1">
    <citation type="submission" date="2015-07" db="EMBL/GenBank/DDBJ databases">
        <title>Draft Genome Sequence of Malassezia furfur CBS1878 and Malassezia pachydermatis CBS1879.</title>
        <authorList>
            <person name="Triana S."/>
            <person name="Ohm R."/>
            <person name="Gonzalez A."/>
            <person name="DeCock H."/>
            <person name="Restrepo S."/>
            <person name="Celis A."/>
        </authorList>
    </citation>
    <scope>NUCLEOTIDE SEQUENCE [LARGE SCALE GENOMIC DNA]</scope>
    <source>
        <strain evidence="14 15">CBS 1879</strain>
    </source>
</reference>
<evidence type="ECO:0000313" key="14">
    <source>
        <dbReference type="EMBL" id="KOS13552.1"/>
    </source>
</evidence>
<sequence>MAPVSLRFLASPSSDTSDIPTVLLQCDAKKYMFNAGEGTTRLSAQYRSSNTRVEHLFLTRIASETIGGVPGLLMTLADGGRSGVHLHGPPNLEYALATTRFYARRESMAVHTHEMRVDEPHVCFSDEHIEVQAVPLVPSLLGALPSPPAPSDAPWIPGQEPWRSAEWRPSALQGAEAQHWYKAILSDAWKTTPTPPEERGYAPSRSPHALPPPWLPPATHGSEAGRQVPIFAYIVAGQEQRGKFDAARAAELGIPPGPAYARLTRGEDVDIERPKAWSSMSADERQQWLRRRKKDDISSVPTDTIRIHSTDVVGPSRPGTVFVYCHVPSSAYLEALLTAPAAAAFAPYQVAANATSPPEQRRTPHVMLHATPMHVYTDARYAAWRATFGPDCHHIVANREVCADSLSYTSSAVSLLRLSQLDENVFRVPGYTTEPKQQVSDAVPVQRHMLINMQPRGSPMLLPEVAPVFDKPIAKMSNVAALSGALASTWQTYCAMADTVRSQPPVPPASEAAGLADDVQIVTLGTGSSAPSKYRNVLSTLLCLPDGDGYILLDAGESTYFQLARYFGPGERGWHGVGIETVLRQLRMIFISHIHGDHHMGVARLLLARRQLAPSRPLILISNNYTRFYLREYDRLEHLGLRDGSVLTIDNATLDWRDGIDPDPHVARDNGTPPRDVASLRVLALLTQYSHLASVRTVAVQHRASHCYGVILTHQRGWSIAFSGDTMPCDALADAAQGATVLIHEATMQDEEAELAAQKGHSTIGQALHIAQKMNAAHVLLTHFSQRYPKLARLSTSASENARPVGIAFDMTCMTPADIRRMIAAHPAMALVLEAEPQADDEDEENQGNEAKANTHTAPPPMETSPKRPRAHRTTRTQTPYQYLVVTFVAQDPAQRAPSELSVRQGLAQALEQMHGVVHGAVALDVLYAGPPQEPTPRVVGEAVVRVATEHMPTLTSAVSSIAGPALHTITGHQPGMRVQLRTVSHNVAMTQGDSRAWMKQWQETS</sequence>
<evidence type="ECO:0000256" key="7">
    <source>
        <dbReference type="ARBA" id="ARBA00022723"/>
    </source>
</evidence>
<organism evidence="14 15">
    <name type="scientific">Malassezia pachydermatis</name>
    <dbReference type="NCBI Taxonomy" id="77020"/>
    <lineage>
        <taxon>Eukaryota</taxon>
        <taxon>Fungi</taxon>
        <taxon>Dikarya</taxon>
        <taxon>Basidiomycota</taxon>
        <taxon>Ustilaginomycotina</taxon>
        <taxon>Malasseziomycetes</taxon>
        <taxon>Malasseziales</taxon>
        <taxon>Malasseziaceae</taxon>
        <taxon>Malassezia</taxon>
    </lineage>
</organism>
<dbReference type="InterPro" id="IPR027794">
    <property type="entry name" value="tRNase_Z_dom"/>
</dbReference>
<evidence type="ECO:0000256" key="2">
    <source>
        <dbReference type="ARBA" id="ARBA00001947"/>
    </source>
</evidence>
<accession>A0A0M9VNP9</accession>
<protein>
    <recommendedName>
        <fullName evidence="4">ribonuclease Z</fullName>
        <ecNumber evidence="4">3.1.26.11</ecNumber>
    </recommendedName>
</protein>
<keyword evidence="10" id="KW-0862">Zinc</keyword>
<dbReference type="Pfam" id="PF13691">
    <property type="entry name" value="Lactamase_B_4"/>
    <property type="match status" value="1"/>
</dbReference>
<dbReference type="OrthoDB" id="527344at2759"/>
<dbReference type="STRING" id="77020.A0A0M9VNP9"/>